<evidence type="ECO:0000256" key="3">
    <source>
        <dbReference type="SAM" id="Coils"/>
    </source>
</evidence>
<dbReference type="EC" id="3.4.21.53" evidence="2"/>
<protein>
    <recommendedName>
        <fullName evidence="2">endopeptidase La</fullName>
        <ecNumber evidence="2">3.4.21.53</ecNumber>
    </recommendedName>
</protein>
<dbReference type="SUPFAM" id="SSF52540">
    <property type="entry name" value="P-loop containing nucleoside triphosphate hydrolases"/>
    <property type="match status" value="1"/>
</dbReference>
<feature type="active site" evidence="2">
    <location>
        <position position="716"/>
    </location>
</feature>
<dbReference type="PROSITE" id="PS51786">
    <property type="entry name" value="LON_PROTEOLYTIC"/>
    <property type="match status" value="1"/>
</dbReference>
<feature type="domain" description="Lon proteolytic" evidence="5">
    <location>
        <begin position="583"/>
        <end position="778"/>
    </location>
</feature>
<dbReference type="GO" id="GO:0030163">
    <property type="term" value="P:protein catabolic process"/>
    <property type="evidence" value="ECO:0007669"/>
    <property type="project" value="InterPro"/>
</dbReference>
<keyword evidence="1 2" id="KW-0645">Protease</keyword>
<dbReference type="PRINTS" id="PR00830">
    <property type="entry name" value="ENDOLAPTASE"/>
</dbReference>
<feature type="active site" evidence="2">
    <location>
        <position position="673"/>
    </location>
</feature>
<evidence type="ECO:0000313" key="7">
    <source>
        <dbReference type="Proteomes" id="UP000366051"/>
    </source>
</evidence>
<dbReference type="Gene3D" id="1.10.8.60">
    <property type="match status" value="1"/>
</dbReference>
<keyword evidence="2" id="KW-0378">Hydrolase</keyword>
<keyword evidence="3" id="KW-0175">Coiled coil</keyword>
<name>A0A5Q2N321_9FIRM</name>
<dbReference type="EMBL" id="CP045875">
    <property type="protein sequence ID" value="QGG49388.1"/>
    <property type="molecule type" value="Genomic_DNA"/>
</dbReference>
<comment type="catalytic activity">
    <reaction evidence="2">
        <text>Hydrolysis of proteins in presence of ATP.</text>
        <dbReference type="EC" id="3.4.21.53"/>
    </reaction>
</comment>
<feature type="coiled-coil region" evidence="3">
    <location>
        <begin position="199"/>
        <end position="229"/>
    </location>
</feature>
<dbReference type="Gene3D" id="3.30.230.10">
    <property type="match status" value="1"/>
</dbReference>
<evidence type="ECO:0000256" key="2">
    <source>
        <dbReference type="PROSITE-ProRule" id="PRU01122"/>
    </source>
</evidence>
<dbReference type="InterPro" id="IPR008269">
    <property type="entry name" value="Lon_proteolytic"/>
</dbReference>
<dbReference type="RefSeq" id="WP_162008088.1">
    <property type="nucleotide sequence ID" value="NZ_CP045875.1"/>
</dbReference>
<dbReference type="PANTHER" id="PTHR10046">
    <property type="entry name" value="ATP DEPENDENT LON PROTEASE FAMILY MEMBER"/>
    <property type="match status" value="1"/>
</dbReference>
<dbReference type="SUPFAM" id="SSF54211">
    <property type="entry name" value="Ribosomal protein S5 domain 2-like"/>
    <property type="match status" value="1"/>
</dbReference>
<dbReference type="GO" id="GO:0005524">
    <property type="term" value="F:ATP binding"/>
    <property type="evidence" value="ECO:0007669"/>
    <property type="project" value="InterPro"/>
</dbReference>
<dbReference type="InterPro" id="IPR027065">
    <property type="entry name" value="Lon_Prtase"/>
</dbReference>
<dbReference type="GO" id="GO:0006508">
    <property type="term" value="P:proteolysis"/>
    <property type="evidence" value="ECO:0007669"/>
    <property type="project" value="UniProtKB-KW"/>
</dbReference>
<dbReference type="GO" id="GO:0004252">
    <property type="term" value="F:serine-type endopeptidase activity"/>
    <property type="evidence" value="ECO:0007669"/>
    <property type="project" value="UniProtKB-UniRule"/>
</dbReference>
<dbReference type="Pfam" id="PF05362">
    <property type="entry name" value="Lon_C"/>
    <property type="match status" value="1"/>
</dbReference>
<dbReference type="Proteomes" id="UP000366051">
    <property type="component" value="Chromosome"/>
</dbReference>
<feature type="region of interest" description="Disordered" evidence="4">
    <location>
        <begin position="810"/>
        <end position="832"/>
    </location>
</feature>
<organism evidence="6 7">
    <name type="scientific">Heliorestis convoluta</name>
    <dbReference type="NCBI Taxonomy" id="356322"/>
    <lineage>
        <taxon>Bacteria</taxon>
        <taxon>Bacillati</taxon>
        <taxon>Bacillota</taxon>
        <taxon>Clostridia</taxon>
        <taxon>Eubacteriales</taxon>
        <taxon>Heliobacteriaceae</taxon>
        <taxon>Heliorestis</taxon>
    </lineage>
</organism>
<dbReference type="Pfam" id="PF20437">
    <property type="entry name" value="LonC_helical"/>
    <property type="match status" value="1"/>
</dbReference>
<accession>A0A5Q2N321</accession>
<gene>
    <name evidence="6" type="ORF">FTV88_3323</name>
</gene>
<dbReference type="Pfam" id="PF13654">
    <property type="entry name" value="AAA_32"/>
    <property type="match status" value="1"/>
</dbReference>
<keyword evidence="7" id="KW-1185">Reference proteome</keyword>
<dbReference type="Gene3D" id="3.40.50.300">
    <property type="entry name" value="P-loop containing nucleotide triphosphate hydrolases"/>
    <property type="match status" value="1"/>
</dbReference>
<dbReference type="InterPro" id="IPR041699">
    <property type="entry name" value="AAA_32"/>
</dbReference>
<dbReference type="GO" id="GO:0004176">
    <property type="term" value="F:ATP-dependent peptidase activity"/>
    <property type="evidence" value="ECO:0007669"/>
    <property type="project" value="UniProtKB-UniRule"/>
</dbReference>
<dbReference type="KEGG" id="hcv:FTV88_3323"/>
<evidence type="ECO:0000259" key="5">
    <source>
        <dbReference type="PROSITE" id="PS51786"/>
    </source>
</evidence>
<comment type="similarity">
    <text evidence="2">Belongs to the peptidase S16 family.</text>
</comment>
<keyword evidence="2" id="KW-0720">Serine protease</keyword>
<feature type="coiled-coil region" evidence="3">
    <location>
        <begin position="547"/>
        <end position="574"/>
    </location>
</feature>
<evidence type="ECO:0000313" key="6">
    <source>
        <dbReference type="EMBL" id="QGG49388.1"/>
    </source>
</evidence>
<reference evidence="7" key="1">
    <citation type="submission" date="2019-11" db="EMBL/GenBank/DDBJ databases">
        <title>Genome sequence of Heliorestis convoluta strain HH, an alkaliphilic and minimalistic phototrophic bacterium from a soda lake in Egypt.</title>
        <authorList>
            <person name="Dewey E.D."/>
            <person name="Stokes L.M."/>
            <person name="Burchell B.M."/>
            <person name="Shaffer K.N."/>
            <person name="Huntington A.M."/>
            <person name="Baker J.M."/>
            <person name="Nadendla S."/>
            <person name="Giglio M.G."/>
            <person name="Touchman J.W."/>
            <person name="Blankenship R.E."/>
            <person name="Madigan M.T."/>
            <person name="Sattley W.M."/>
        </authorList>
    </citation>
    <scope>NUCLEOTIDE SEQUENCE [LARGE SCALE GENOMIC DNA]</scope>
    <source>
        <strain evidence="7">HH</strain>
    </source>
</reference>
<evidence type="ECO:0000256" key="1">
    <source>
        <dbReference type="ARBA" id="ARBA00022670"/>
    </source>
</evidence>
<dbReference type="Pfam" id="PF20436">
    <property type="entry name" value="LonB_AAA-LID"/>
    <property type="match status" value="1"/>
</dbReference>
<dbReference type="InterPro" id="IPR027417">
    <property type="entry name" value="P-loop_NTPase"/>
</dbReference>
<dbReference type="InterPro" id="IPR046843">
    <property type="entry name" value="LonB_AAA-LID"/>
</dbReference>
<dbReference type="InterPro" id="IPR014721">
    <property type="entry name" value="Ribsml_uS5_D2-typ_fold_subgr"/>
</dbReference>
<dbReference type="InterPro" id="IPR046844">
    <property type="entry name" value="Lon-like_helical"/>
</dbReference>
<proteinExistence type="inferred from homology"/>
<sequence length="832" mass="93703">MVTARGSRGRPRQIYRVPSQKLSAYCEPQRFAFASTEEVEPLAIPLIGQDKALRAMDFGMAITQQGFHIFVTGPVGTGKSDFALSRVKERAADRDIPPDLLIVHNFKQPERPLCLFLPAGRGCEFREDIKWLYEEMRTGLRKAIEDEEFEQRKNEYLQQVEAKLAEAFYEMEESARLEGFVLQKSSNGIFTVPLNDSGKAMTKEEFEDLEEEERQLLSAKERKLEMQLAHIVRRTRSIQKETTTHLGDMEKEAARQATVPLVEILIAKYEEIDKVKDYLFAMQEDVVRHLDEMKESNLEGEKTEQVLSLSTMSRIGKKETMKRYEVNLFVDRSKESGAPVVIEMNPTYNNLFGKLEYRSTFGSLVTDFTMFKAGAIHKANGGYLILPAKELLTAPGAWDGLKRILKKGEMTVENLGDHLGLSVATTIKPEPIPIDLKVVLLGHPKIYNLLYQWDEDFQKLFKVRVDFASYVERQDKTMDQYAAYISTLCRQEKLLPFDAAAVAAVIDDASRRMSHQLKLSVNVEEMRDLLVQSSLWAKQAGAQFVGAEHIEKAVEEKRYRRSRLEEQVRELMQEGTILIDTDGAVLGQVNALALVQQGDYIFGKPSRITASLYMGRNGIVNIERETHMSGQSHSKGILILSSFFASRFAKDRPLAFSATLTFEQLYEGVDGDSASSAELYALMSLMADLPLDQSIAVTGSVNQKGEIQPIGGVNEKVESFFYLCKKRGLTGKQGVIIPVQNLPHLMLHRDVIQAVEDEFFHIYAIKNVDEGIAILTGLEAGEMSDEGLYPADSVNGRIADTLQAMNDKWRKLQGPNGKSSKNGFVQKKAKKS</sequence>
<dbReference type="AlphaFoldDB" id="A0A5Q2N321"/>
<evidence type="ECO:0000256" key="4">
    <source>
        <dbReference type="SAM" id="MobiDB-lite"/>
    </source>
</evidence>
<dbReference type="InterPro" id="IPR020568">
    <property type="entry name" value="Ribosomal_Su5_D2-typ_SF"/>
</dbReference>